<protein>
    <submittedName>
        <fullName evidence="1">Uncharacterized protein</fullName>
    </submittedName>
</protein>
<accession>A0A2L0V0C5</accession>
<evidence type="ECO:0000313" key="1">
    <source>
        <dbReference type="EMBL" id="AUZ95221.1"/>
    </source>
</evidence>
<keyword evidence="2" id="KW-1185">Reference proteome</keyword>
<dbReference type="KEGG" id="vg:40088465"/>
<sequence>MRSLGVPHASYQEFENMLTELKNEYPDKLFSIPRQKVFYQGVPYNVAPTAVKMNGCDCGLLFGDNMRISELKYFLTKLLLKYKKVTIFGFDYSVHIDSDFCIFYKWKPIYASV</sequence>
<proteinExistence type="predicted"/>
<dbReference type="EMBL" id="MF403008">
    <property type="protein sequence ID" value="AUZ95221.1"/>
    <property type="molecule type" value="Genomic_DNA"/>
</dbReference>
<dbReference type="GeneID" id="40088465"/>
<organism evidence="1 2">
    <name type="scientific">Agrobacterium phage Atu_ph07</name>
    <dbReference type="NCBI Taxonomy" id="2024264"/>
    <lineage>
        <taxon>Viruses</taxon>
        <taxon>Duplodnaviria</taxon>
        <taxon>Heunggongvirae</taxon>
        <taxon>Uroviricota</taxon>
        <taxon>Caudoviricetes</taxon>
        <taxon>Polybotosvirus</taxon>
        <taxon>Polybotosvirus Atuph07</taxon>
    </lineage>
</organism>
<dbReference type="RefSeq" id="YP_009612127.1">
    <property type="nucleotide sequence ID" value="NC_042013.1"/>
</dbReference>
<reference evidence="1 2" key="1">
    <citation type="submission" date="2017-06" db="EMBL/GenBank/DDBJ databases">
        <authorList>
            <person name="Kim H.J."/>
            <person name="Triplett B.A."/>
        </authorList>
    </citation>
    <scope>NUCLEOTIDE SEQUENCE [LARGE SCALE GENOMIC DNA]</scope>
</reference>
<name>A0A2L0V0C5_9CAUD</name>
<evidence type="ECO:0000313" key="2">
    <source>
        <dbReference type="Proteomes" id="UP000223025"/>
    </source>
</evidence>
<dbReference type="Proteomes" id="UP000223025">
    <property type="component" value="Segment"/>
</dbReference>